<dbReference type="AlphaFoldDB" id="A0AAD9YHY1"/>
<dbReference type="EMBL" id="VYYT01000160">
    <property type="protein sequence ID" value="KAK2761484.1"/>
    <property type="molecule type" value="Genomic_DNA"/>
</dbReference>
<gene>
    <name evidence="1" type="ORF">CKAH01_16310</name>
</gene>
<name>A0AAD9YHY1_COLKA</name>
<accession>A0AAD9YHY1</accession>
<sequence length="21" mass="2575">MPILQRLRKLRSRKRAAIRVL</sequence>
<evidence type="ECO:0000313" key="1">
    <source>
        <dbReference type="EMBL" id="KAK2761484.1"/>
    </source>
</evidence>
<organism evidence="1 2">
    <name type="scientific">Colletotrichum kahawae</name>
    <name type="common">Coffee berry disease fungus</name>
    <dbReference type="NCBI Taxonomy" id="34407"/>
    <lineage>
        <taxon>Eukaryota</taxon>
        <taxon>Fungi</taxon>
        <taxon>Dikarya</taxon>
        <taxon>Ascomycota</taxon>
        <taxon>Pezizomycotina</taxon>
        <taxon>Sordariomycetes</taxon>
        <taxon>Hypocreomycetidae</taxon>
        <taxon>Glomerellales</taxon>
        <taxon>Glomerellaceae</taxon>
        <taxon>Colletotrichum</taxon>
        <taxon>Colletotrichum gloeosporioides species complex</taxon>
    </lineage>
</organism>
<dbReference type="Proteomes" id="UP001281614">
    <property type="component" value="Unassembled WGS sequence"/>
</dbReference>
<protein>
    <submittedName>
        <fullName evidence="1">Uncharacterized protein</fullName>
    </submittedName>
</protein>
<reference evidence="1" key="1">
    <citation type="submission" date="2023-02" db="EMBL/GenBank/DDBJ databases">
        <title>Colletotrichum kahawae CIFC_Que2 genome sequencing and assembly.</title>
        <authorList>
            <person name="Baroncelli R."/>
        </authorList>
    </citation>
    <scope>NUCLEOTIDE SEQUENCE</scope>
    <source>
        <strain evidence="1">CIFC_Que2</strain>
    </source>
</reference>
<evidence type="ECO:0000313" key="2">
    <source>
        <dbReference type="Proteomes" id="UP001281614"/>
    </source>
</evidence>
<comment type="caution">
    <text evidence="1">The sequence shown here is derived from an EMBL/GenBank/DDBJ whole genome shotgun (WGS) entry which is preliminary data.</text>
</comment>
<proteinExistence type="predicted"/>
<keyword evidence="2" id="KW-1185">Reference proteome</keyword>